<dbReference type="Proteomes" id="UP000032452">
    <property type="component" value="Unassembled WGS sequence"/>
</dbReference>
<dbReference type="PANTHER" id="PTHR43781:SF1">
    <property type="entry name" value="SACCHAROPINE DEHYDROGENASE"/>
    <property type="match status" value="1"/>
</dbReference>
<dbReference type="InterPro" id="IPR036291">
    <property type="entry name" value="NAD(P)-bd_dom_sf"/>
</dbReference>
<dbReference type="InterPro" id="IPR005097">
    <property type="entry name" value="Sacchrp_dh_NADP-bd"/>
</dbReference>
<dbReference type="SUPFAM" id="SSF51735">
    <property type="entry name" value="NAD(P)-binding Rossmann-fold domains"/>
    <property type="match status" value="1"/>
</dbReference>
<keyword evidence="3" id="KW-1185">Reference proteome</keyword>
<gene>
    <name evidence="2" type="ORF">UH38_04005</name>
</gene>
<reference evidence="2 3" key="1">
    <citation type="submission" date="2015-02" db="EMBL/GenBank/DDBJ databases">
        <title>Draft genome of a novel marine cyanobacterium (Chroococcales) isolated from South Atlantic Ocean.</title>
        <authorList>
            <person name="Rigonato J."/>
            <person name="Alvarenga D.O."/>
            <person name="Branco L.H."/>
            <person name="Varani A.M."/>
            <person name="Brandini F.P."/>
            <person name="Fiore M.F."/>
        </authorList>
    </citation>
    <scope>NUCLEOTIDE SEQUENCE [LARGE SCALE GENOMIC DNA]</scope>
    <source>
        <strain evidence="2 3">CENA595</strain>
    </source>
</reference>
<protein>
    <recommendedName>
        <fullName evidence="1">Saccharopine dehydrogenase NADP binding domain-containing protein</fullName>
    </recommendedName>
</protein>
<evidence type="ECO:0000313" key="3">
    <source>
        <dbReference type="Proteomes" id="UP000032452"/>
    </source>
</evidence>
<sequence length="351" mass="37623">MSAKFLLYGANGYTGNLIARLAVERGLRPILAARKPEKIAPFASELGLDYRAFALDDETAIDAALADITVVLHCAGPFSQTSAPMVASCLRTQTHYLDITGEVAVFEEVASQDTAAKAAGVMLLPGVGFDVVPSDCLAAHLKRRLPTATRLALGFQALGRVSRGTAKTMLEAQDRGGLIRSNGALTPVPAAFKTRSIDFGQGAVQAITIPWGDVSTAFYSTGIPDIEVYAAFGTFMRVGAIALRYLGWLLKLPAVQNLQQSLIQNQPPGPTEIERSQGKSYLWGEVKDTTGKRLVSRLQCSEGYTLTTLTALKVAQKVLAGEYTCGFQTPSLAYGADFILEFPDVVREDID</sequence>
<feature type="domain" description="Saccharopine dehydrogenase NADP binding" evidence="1">
    <location>
        <begin position="6"/>
        <end position="123"/>
    </location>
</feature>
<evidence type="ECO:0000259" key="1">
    <source>
        <dbReference type="Pfam" id="PF03435"/>
    </source>
</evidence>
<comment type="caution">
    <text evidence="2">The sequence shown here is derived from an EMBL/GenBank/DDBJ whole genome shotgun (WGS) entry which is preliminary data.</text>
</comment>
<dbReference type="PANTHER" id="PTHR43781">
    <property type="entry name" value="SACCHAROPINE DEHYDROGENASE"/>
    <property type="match status" value="1"/>
</dbReference>
<evidence type="ECO:0000313" key="2">
    <source>
        <dbReference type="EMBL" id="KJH72737.1"/>
    </source>
</evidence>
<accession>A0A0D8ZWI6</accession>
<dbReference type="AlphaFoldDB" id="A0A0D8ZWI6"/>
<name>A0A0D8ZWI6_9CYAN</name>
<dbReference type="Gene3D" id="3.40.50.720">
    <property type="entry name" value="NAD(P)-binding Rossmann-like Domain"/>
    <property type="match status" value="1"/>
</dbReference>
<dbReference type="STRING" id="1618023.UH38_04005"/>
<dbReference type="EMBL" id="JYON01000003">
    <property type="protein sequence ID" value="KJH72737.1"/>
    <property type="molecule type" value="Genomic_DNA"/>
</dbReference>
<proteinExistence type="predicted"/>
<dbReference type="OrthoDB" id="4420885at2"/>
<dbReference type="RefSeq" id="WP_045053351.1">
    <property type="nucleotide sequence ID" value="NZ_CAWMDP010000011.1"/>
</dbReference>
<organism evidence="2 3">
    <name type="scientific">Aliterella atlantica CENA595</name>
    <dbReference type="NCBI Taxonomy" id="1618023"/>
    <lineage>
        <taxon>Bacteria</taxon>
        <taxon>Bacillati</taxon>
        <taxon>Cyanobacteriota</taxon>
        <taxon>Cyanophyceae</taxon>
        <taxon>Chroococcidiopsidales</taxon>
        <taxon>Aliterellaceae</taxon>
        <taxon>Aliterella</taxon>
    </lineage>
</organism>
<dbReference type="Pfam" id="PF03435">
    <property type="entry name" value="Sacchrp_dh_NADP"/>
    <property type="match status" value="1"/>
</dbReference>